<dbReference type="Proteomes" id="UP001202827">
    <property type="component" value="Unassembled WGS sequence"/>
</dbReference>
<reference evidence="6 7" key="1">
    <citation type="submission" date="2022-04" db="EMBL/GenBank/DDBJ databases">
        <title>Rhizobium coralii sp. nov., isolated from coral Turbinaria peltata.</title>
        <authorList>
            <person name="Sun H."/>
        </authorList>
    </citation>
    <scope>NUCLEOTIDE SEQUENCE [LARGE SCALE GENOMIC DNA]</scope>
    <source>
        <strain evidence="6 7">NTR19</strain>
    </source>
</reference>
<keyword evidence="4" id="KW-0472">Membrane</keyword>
<dbReference type="PANTHER" id="PTHR43179:SF12">
    <property type="entry name" value="GALACTOFURANOSYLTRANSFERASE GLFT2"/>
    <property type="match status" value="1"/>
</dbReference>
<name>A0ABT0IX56_9HYPH</name>
<dbReference type="InterPro" id="IPR001173">
    <property type="entry name" value="Glyco_trans_2-like"/>
</dbReference>
<accession>A0ABT0IX56</accession>
<evidence type="ECO:0000256" key="4">
    <source>
        <dbReference type="SAM" id="Phobius"/>
    </source>
</evidence>
<feature type="domain" description="Glycosyltransferase 2-like" evidence="5">
    <location>
        <begin position="20"/>
        <end position="142"/>
    </location>
</feature>
<dbReference type="RefSeq" id="WP_248684753.1">
    <property type="nucleotide sequence ID" value="NZ_JALPRY010000028.1"/>
</dbReference>
<dbReference type="Gene3D" id="3.90.550.10">
    <property type="entry name" value="Spore Coat Polysaccharide Biosynthesis Protein SpsA, Chain A"/>
    <property type="match status" value="1"/>
</dbReference>
<keyword evidence="2 6" id="KW-0328">Glycosyltransferase</keyword>
<comment type="caution">
    <text evidence="6">The sequence shown here is derived from an EMBL/GenBank/DDBJ whole genome shotgun (WGS) entry which is preliminary data.</text>
</comment>
<dbReference type="SUPFAM" id="SSF53448">
    <property type="entry name" value="Nucleotide-diphospho-sugar transferases"/>
    <property type="match status" value="1"/>
</dbReference>
<protein>
    <submittedName>
        <fullName evidence="6">Glycosyltransferase</fullName>
        <ecNumber evidence="6">2.4.-.-</ecNumber>
    </submittedName>
</protein>
<organism evidence="6 7">
    <name type="scientific">Neorhizobium turbinariae</name>
    <dbReference type="NCBI Taxonomy" id="2937795"/>
    <lineage>
        <taxon>Bacteria</taxon>
        <taxon>Pseudomonadati</taxon>
        <taxon>Pseudomonadota</taxon>
        <taxon>Alphaproteobacteria</taxon>
        <taxon>Hyphomicrobiales</taxon>
        <taxon>Rhizobiaceae</taxon>
        <taxon>Rhizobium/Agrobacterium group</taxon>
        <taxon>Neorhizobium</taxon>
    </lineage>
</organism>
<evidence type="ECO:0000256" key="3">
    <source>
        <dbReference type="ARBA" id="ARBA00022679"/>
    </source>
</evidence>
<dbReference type="EC" id="2.4.-.-" evidence="6"/>
<dbReference type="EMBL" id="JALPRY010000028">
    <property type="protein sequence ID" value="MCK8782466.1"/>
    <property type="molecule type" value="Genomic_DNA"/>
</dbReference>
<dbReference type="GO" id="GO:0016757">
    <property type="term" value="F:glycosyltransferase activity"/>
    <property type="evidence" value="ECO:0007669"/>
    <property type="project" value="UniProtKB-KW"/>
</dbReference>
<keyword evidence="3 6" id="KW-0808">Transferase</keyword>
<keyword evidence="4" id="KW-1133">Transmembrane helix</keyword>
<keyword evidence="7" id="KW-1185">Reference proteome</keyword>
<evidence type="ECO:0000313" key="6">
    <source>
        <dbReference type="EMBL" id="MCK8782466.1"/>
    </source>
</evidence>
<feature type="transmembrane region" description="Helical" evidence="4">
    <location>
        <begin position="255"/>
        <end position="282"/>
    </location>
</feature>
<dbReference type="PANTHER" id="PTHR43179">
    <property type="entry name" value="RHAMNOSYLTRANSFERASE WBBL"/>
    <property type="match status" value="1"/>
</dbReference>
<dbReference type="InterPro" id="IPR029044">
    <property type="entry name" value="Nucleotide-diphossugar_trans"/>
</dbReference>
<evidence type="ECO:0000313" key="7">
    <source>
        <dbReference type="Proteomes" id="UP001202827"/>
    </source>
</evidence>
<evidence type="ECO:0000259" key="5">
    <source>
        <dbReference type="Pfam" id="PF00535"/>
    </source>
</evidence>
<keyword evidence="4" id="KW-0812">Transmembrane</keyword>
<dbReference type="Pfam" id="PF00535">
    <property type="entry name" value="Glycos_transf_2"/>
    <property type="match status" value="1"/>
</dbReference>
<evidence type="ECO:0000256" key="1">
    <source>
        <dbReference type="ARBA" id="ARBA00006739"/>
    </source>
</evidence>
<evidence type="ECO:0000256" key="2">
    <source>
        <dbReference type="ARBA" id="ARBA00022676"/>
    </source>
</evidence>
<sequence length="350" mass="38952">MDALKMPASRKDGSSAGIGIVVIGRNEGKRLLNCLRSVKDHSRHVVYVDSGSSDGSVDAATSLCARVVCLDMTTPFTAARARNTGFHALMQIRPETEFVQFVDGDCRLDPKWLDEAATFLAAHPDLALVFGRRREIYPNVTIYNTLCDREWDGPAGEAIECGGDVLIRTSALKDVGGYLDDLIGGEEPELCVRLRTAGWKIWRLPVEMTRHDAAITRFSQWWRRSVRCGHAYAQVSSLHGRSPFRIWSRNVRRSVVWGGLIPFIAVGGCALHPASLALLAIYPLQVIRLARRATAEDPIRWQQAAFAVAGKFPEFQGIVQFHLNRLLGRHQILIEYKEPLPALDQPCRLG</sequence>
<comment type="similarity">
    <text evidence="1">Belongs to the glycosyltransferase 2 family.</text>
</comment>
<gene>
    <name evidence="6" type="ORF">M0654_21040</name>
</gene>
<proteinExistence type="inferred from homology"/>